<gene>
    <name evidence="2" type="ORF">METZ01_LOCUS203728</name>
</gene>
<sequence>MSKTVYEVVSKVMNVPITELNDDSGPETIESWDSYNSLLLVDELEAEFNVSFSLEEMSDVHNISDIKRHLKSHGVSLND</sequence>
<dbReference type="SUPFAM" id="SSF47336">
    <property type="entry name" value="ACP-like"/>
    <property type="match status" value="1"/>
</dbReference>
<dbReference type="InterPro" id="IPR036736">
    <property type="entry name" value="ACP-like_sf"/>
</dbReference>
<protein>
    <recommendedName>
        <fullName evidence="1">Carrier domain-containing protein</fullName>
    </recommendedName>
</protein>
<evidence type="ECO:0000259" key="1">
    <source>
        <dbReference type="Pfam" id="PF00550"/>
    </source>
</evidence>
<organism evidence="2">
    <name type="scientific">marine metagenome</name>
    <dbReference type="NCBI Taxonomy" id="408172"/>
    <lineage>
        <taxon>unclassified sequences</taxon>
        <taxon>metagenomes</taxon>
        <taxon>ecological metagenomes</taxon>
    </lineage>
</organism>
<dbReference type="InterPro" id="IPR009081">
    <property type="entry name" value="PP-bd_ACP"/>
</dbReference>
<evidence type="ECO:0000313" key="2">
    <source>
        <dbReference type="EMBL" id="SVB50874.1"/>
    </source>
</evidence>
<proteinExistence type="predicted"/>
<dbReference type="Gene3D" id="1.10.1200.10">
    <property type="entry name" value="ACP-like"/>
    <property type="match status" value="1"/>
</dbReference>
<reference evidence="2" key="1">
    <citation type="submission" date="2018-05" db="EMBL/GenBank/DDBJ databases">
        <authorList>
            <person name="Lanie J.A."/>
            <person name="Ng W.-L."/>
            <person name="Kazmierczak K.M."/>
            <person name="Andrzejewski T.M."/>
            <person name="Davidsen T.M."/>
            <person name="Wayne K.J."/>
            <person name="Tettelin H."/>
            <person name="Glass J.I."/>
            <person name="Rusch D."/>
            <person name="Podicherti R."/>
            <person name="Tsui H.-C.T."/>
            <person name="Winkler M.E."/>
        </authorList>
    </citation>
    <scope>NUCLEOTIDE SEQUENCE</scope>
</reference>
<accession>A0A382ELA3</accession>
<dbReference type="EMBL" id="UINC01044856">
    <property type="protein sequence ID" value="SVB50874.1"/>
    <property type="molecule type" value="Genomic_DNA"/>
</dbReference>
<dbReference type="AlphaFoldDB" id="A0A382ELA3"/>
<feature type="domain" description="Carrier" evidence="1">
    <location>
        <begin position="4"/>
        <end position="70"/>
    </location>
</feature>
<dbReference type="Pfam" id="PF00550">
    <property type="entry name" value="PP-binding"/>
    <property type="match status" value="1"/>
</dbReference>
<name>A0A382ELA3_9ZZZZ</name>